<organism evidence="1 2">
    <name type="scientific">Fodinicola feengrottensis</name>
    <dbReference type="NCBI Taxonomy" id="435914"/>
    <lineage>
        <taxon>Bacteria</taxon>
        <taxon>Bacillati</taxon>
        <taxon>Actinomycetota</taxon>
        <taxon>Actinomycetes</taxon>
        <taxon>Mycobacteriales</taxon>
        <taxon>Fodinicola</taxon>
    </lineage>
</organism>
<dbReference type="SUPFAM" id="SSF51735">
    <property type="entry name" value="NAD(P)-binding Rossmann-fold domains"/>
    <property type="match status" value="1"/>
</dbReference>
<dbReference type="PANTHER" id="PTHR43677:SF4">
    <property type="entry name" value="QUINONE OXIDOREDUCTASE-LIKE PROTEIN 2"/>
    <property type="match status" value="1"/>
</dbReference>
<dbReference type="Pfam" id="PF13602">
    <property type="entry name" value="ADH_zinc_N_2"/>
    <property type="match status" value="1"/>
</dbReference>
<dbReference type="PANTHER" id="PTHR43677">
    <property type="entry name" value="SHORT-CHAIN DEHYDROGENASE/REDUCTASE"/>
    <property type="match status" value="1"/>
</dbReference>
<dbReference type="Gene3D" id="3.90.180.10">
    <property type="entry name" value="Medium-chain alcohol dehydrogenases, catalytic domain"/>
    <property type="match status" value="1"/>
</dbReference>
<evidence type="ECO:0000313" key="1">
    <source>
        <dbReference type="EMBL" id="GAA1659323.1"/>
    </source>
</evidence>
<dbReference type="InterPro" id="IPR036291">
    <property type="entry name" value="NAD(P)-bd_dom_sf"/>
</dbReference>
<sequence>MTRSGRTEAPRAGLHEHLDGRAVVVGRFAVQLAAKAGAYVIAAVGSRTRGEGLAALGAAEIVTSLENVEPVFGVLDNVGGPLLAAAFGLVVSGGSARSIGQASGQPTTIAFEAERLRGRDRRIQPFVIQTPLGEDLQDLVALLARKELDPQVGWRAPWTRAADAVEALLGRQVHGKVVLDITA</sequence>
<protein>
    <recommendedName>
        <fullName evidence="3">Zinc-binding dehydrogenase</fullName>
    </recommendedName>
</protein>
<name>A0ABN2FTM8_9ACTN</name>
<keyword evidence="2" id="KW-1185">Reference proteome</keyword>
<accession>A0ABN2FTM8</accession>
<reference evidence="1 2" key="1">
    <citation type="journal article" date="2019" name="Int. J. Syst. Evol. Microbiol.">
        <title>The Global Catalogue of Microorganisms (GCM) 10K type strain sequencing project: providing services to taxonomists for standard genome sequencing and annotation.</title>
        <authorList>
            <consortium name="The Broad Institute Genomics Platform"/>
            <consortium name="The Broad Institute Genome Sequencing Center for Infectious Disease"/>
            <person name="Wu L."/>
            <person name="Ma J."/>
        </authorList>
    </citation>
    <scope>NUCLEOTIDE SEQUENCE [LARGE SCALE GENOMIC DNA]</scope>
    <source>
        <strain evidence="1 2">JCM 14718</strain>
    </source>
</reference>
<gene>
    <name evidence="1" type="ORF">GCM10009765_05840</name>
</gene>
<evidence type="ECO:0008006" key="3">
    <source>
        <dbReference type="Google" id="ProtNLM"/>
    </source>
</evidence>
<dbReference type="EMBL" id="BAAANY010000002">
    <property type="protein sequence ID" value="GAA1659323.1"/>
    <property type="molecule type" value="Genomic_DNA"/>
</dbReference>
<dbReference type="Proteomes" id="UP001500618">
    <property type="component" value="Unassembled WGS sequence"/>
</dbReference>
<evidence type="ECO:0000313" key="2">
    <source>
        <dbReference type="Proteomes" id="UP001500618"/>
    </source>
</evidence>
<comment type="caution">
    <text evidence="1">The sequence shown here is derived from an EMBL/GenBank/DDBJ whole genome shotgun (WGS) entry which is preliminary data.</text>
</comment>
<dbReference type="RefSeq" id="WP_344306866.1">
    <property type="nucleotide sequence ID" value="NZ_BAAANY010000002.1"/>
</dbReference>
<dbReference type="Gene3D" id="3.40.50.720">
    <property type="entry name" value="NAD(P)-binding Rossmann-like Domain"/>
    <property type="match status" value="1"/>
</dbReference>
<dbReference type="InterPro" id="IPR051397">
    <property type="entry name" value="Zn-ADH-like_protein"/>
</dbReference>
<proteinExistence type="predicted"/>